<dbReference type="Gene3D" id="4.10.1110.10">
    <property type="entry name" value="AN1-like Zinc finger"/>
    <property type="match status" value="1"/>
</dbReference>
<dbReference type="PANTHER" id="PTHR14677:SF20">
    <property type="entry name" value="ZINC FINGER AN1-TYPE CONTAINING 2A-RELATED"/>
    <property type="match status" value="1"/>
</dbReference>
<keyword evidence="6" id="KW-1185">Reference proteome</keyword>
<dbReference type="eggNOG" id="ENOG502T1RE">
    <property type="taxonomic scope" value="Eukaryota"/>
</dbReference>
<dbReference type="PANTHER" id="PTHR14677">
    <property type="entry name" value="ARSENITE INDUCUBLE RNA ASSOCIATED PROTEIN AIP-1-RELATED"/>
    <property type="match status" value="1"/>
</dbReference>
<name>F4RSU1_MELLP</name>
<feature type="domain" description="AN1-type" evidence="4">
    <location>
        <begin position="16"/>
        <end position="53"/>
    </location>
</feature>
<sequence length="259" mass="28763">MTESNQHSLFNSGQHCSLPNCNTLDFLPLLCKACQASFCKDHAPVFAHNCPSADLKTLSSVSQSDQVSFESIDDLISSHRPTPAASATTAQLERNARAKEVLDKHFPKTAKTTPLKPTISAAKKPLSPAIQLMLLKKRATCGDPKKKEGDVPPHERWYGTVNVMIKDINSNEVTLKEACDNEAEAGKPLWFPKKTITGKVFDLITDLLQSRLNSLNHTQLQLRVFRKDTIEPVILTEKCSTAWGDLVKDGEEVWVTRKQ</sequence>
<dbReference type="AlphaFoldDB" id="F4RSU1"/>
<dbReference type="GO" id="GO:0008270">
    <property type="term" value="F:zinc ion binding"/>
    <property type="evidence" value="ECO:0007669"/>
    <property type="project" value="UniProtKB-KW"/>
</dbReference>
<dbReference type="OrthoDB" id="431929at2759"/>
<dbReference type="Pfam" id="PF01428">
    <property type="entry name" value="zf-AN1"/>
    <property type="match status" value="1"/>
</dbReference>
<dbReference type="VEuPathDB" id="FungiDB:MELLADRAFT_64796"/>
<reference evidence="6" key="1">
    <citation type="journal article" date="2011" name="Proc. Natl. Acad. Sci. U.S.A.">
        <title>Obligate biotrophy features unraveled by the genomic analysis of rust fungi.</title>
        <authorList>
            <person name="Duplessis S."/>
            <person name="Cuomo C.A."/>
            <person name="Lin Y.-C."/>
            <person name="Aerts A."/>
            <person name="Tisserant E."/>
            <person name="Veneault-Fourrey C."/>
            <person name="Joly D.L."/>
            <person name="Hacquard S."/>
            <person name="Amselem J."/>
            <person name="Cantarel B.L."/>
            <person name="Chiu R."/>
            <person name="Coutinho P.M."/>
            <person name="Feau N."/>
            <person name="Field M."/>
            <person name="Frey P."/>
            <person name="Gelhaye E."/>
            <person name="Goldberg J."/>
            <person name="Grabherr M.G."/>
            <person name="Kodira C.D."/>
            <person name="Kohler A."/>
            <person name="Kuees U."/>
            <person name="Lindquist E.A."/>
            <person name="Lucas S.M."/>
            <person name="Mago R."/>
            <person name="Mauceli E."/>
            <person name="Morin E."/>
            <person name="Murat C."/>
            <person name="Pangilinan J.L."/>
            <person name="Park R."/>
            <person name="Pearson M."/>
            <person name="Quesneville H."/>
            <person name="Rouhier N."/>
            <person name="Sakthikumar S."/>
            <person name="Salamov A.A."/>
            <person name="Schmutz J."/>
            <person name="Selles B."/>
            <person name="Shapiro H."/>
            <person name="Tanguay P."/>
            <person name="Tuskan G.A."/>
            <person name="Henrissat B."/>
            <person name="Van de Peer Y."/>
            <person name="Rouze P."/>
            <person name="Ellis J.G."/>
            <person name="Dodds P.N."/>
            <person name="Schein J.E."/>
            <person name="Zhong S."/>
            <person name="Hamelin R.C."/>
            <person name="Grigoriev I.V."/>
            <person name="Szabo L.J."/>
            <person name="Martin F."/>
        </authorList>
    </citation>
    <scope>NUCLEOTIDE SEQUENCE [LARGE SCALE GENOMIC DNA]</scope>
    <source>
        <strain evidence="6">98AG31 / pathotype 3-4-7</strain>
    </source>
</reference>
<keyword evidence="3" id="KW-0862">Zinc</keyword>
<dbReference type="KEGG" id="mlr:MELLADRAFT_64796"/>
<dbReference type="InterPro" id="IPR035896">
    <property type="entry name" value="AN1-like_Znf"/>
</dbReference>
<accession>F4RSU1</accession>
<evidence type="ECO:0000313" key="6">
    <source>
        <dbReference type="Proteomes" id="UP000001072"/>
    </source>
</evidence>
<organism evidence="6">
    <name type="scientific">Melampsora larici-populina (strain 98AG31 / pathotype 3-4-7)</name>
    <name type="common">Poplar leaf rust fungus</name>
    <dbReference type="NCBI Taxonomy" id="747676"/>
    <lineage>
        <taxon>Eukaryota</taxon>
        <taxon>Fungi</taxon>
        <taxon>Dikarya</taxon>
        <taxon>Basidiomycota</taxon>
        <taxon>Pucciniomycotina</taxon>
        <taxon>Pucciniomycetes</taxon>
        <taxon>Pucciniales</taxon>
        <taxon>Melampsoraceae</taxon>
        <taxon>Melampsora</taxon>
    </lineage>
</organism>
<keyword evidence="2" id="KW-0863">Zinc-finger</keyword>
<protein>
    <recommendedName>
        <fullName evidence="4">AN1-type domain-containing protein</fullName>
    </recommendedName>
</protein>
<dbReference type="HOGENOM" id="CLU_052358_1_0_1"/>
<gene>
    <name evidence="5" type="ORF">MELLADRAFT_64796</name>
</gene>
<evidence type="ECO:0000256" key="2">
    <source>
        <dbReference type="ARBA" id="ARBA00022771"/>
    </source>
</evidence>
<keyword evidence="1" id="KW-0479">Metal-binding</keyword>
<dbReference type="Proteomes" id="UP000001072">
    <property type="component" value="Unassembled WGS sequence"/>
</dbReference>
<dbReference type="GeneID" id="18930314"/>
<evidence type="ECO:0000256" key="1">
    <source>
        <dbReference type="ARBA" id="ARBA00022723"/>
    </source>
</evidence>
<dbReference type="InParanoid" id="F4RSU1"/>
<proteinExistence type="predicted"/>
<dbReference type="STRING" id="747676.F4RSU1"/>
<evidence type="ECO:0000313" key="5">
    <source>
        <dbReference type="EMBL" id="EGG04390.1"/>
    </source>
</evidence>
<evidence type="ECO:0000259" key="4">
    <source>
        <dbReference type="Pfam" id="PF01428"/>
    </source>
</evidence>
<dbReference type="SUPFAM" id="SSF118310">
    <property type="entry name" value="AN1-like Zinc finger"/>
    <property type="match status" value="1"/>
</dbReference>
<dbReference type="EMBL" id="GL883118">
    <property type="protein sequence ID" value="EGG04390.1"/>
    <property type="molecule type" value="Genomic_DNA"/>
</dbReference>
<dbReference type="RefSeq" id="XP_007412181.1">
    <property type="nucleotide sequence ID" value="XM_007412119.1"/>
</dbReference>
<evidence type="ECO:0000256" key="3">
    <source>
        <dbReference type="ARBA" id="ARBA00022833"/>
    </source>
</evidence>
<dbReference type="GO" id="GO:0005737">
    <property type="term" value="C:cytoplasm"/>
    <property type="evidence" value="ECO:0007669"/>
    <property type="project" value="TreeGrafter"/>
</dbReference>
<dbReference type="InterPro" id="IPR000058">
    <property type="entry name" value="Znf_AN1"/>
</dbReference>